<evidence type="ECO:0000313" key="2">
    <source>
        <dbReference type="EMBL" id="KAF6149527.1"/>
    </source>
</evidence>
<keyword evidence="1" id="KW-0175">Coiled coil</keyword>
<dbReference type="OrthoDB" id="1997377at2759"/>
<dbReference type="AlphaFoldDB" id="A0A7J7M3T4"/>
<evidence type="ECO:0000313" key="3">
    <source>
        <dbReference type="Proteomes" id="UP000541444"/>
    </source>
</evidence>
<accession>A0A7J7M3T4</accession>
<sequence>MQLALKDYPVRSSKTSLLVCIYCSNQDCQQSIKELKEKADELKGVKEELKFRIMKDSKVGNGETASTCPVDDYMRVIRDALNAKQYEMDLVLPEINRMKNTRSIDDMLVM</sequence>
<dbReference type="EMBL" id="JACGCM010001793">
    <property type="protein sequence ID" value="KAF6149527.1"/>
    <property type="molecule type" value="Genomic_DNA"/>
</dbReference>
<comment type="caution">
    <text evidence="2">The sequence shown here is derived from an EMBL/GenBank/DDBJ whole genome shotgun (WGS) entry which is preliminary data.</text>
</comment>
<feature type="coiled-coil region" evidence="1">
    <location>
        <begin position="25"/>
        <end position="52"/>
    </location>
</feature>
<proteinExistence type="predicted"/>
<reference evidence="2 3" key="1">
    <citation type="journal article" date="2020" name="IScience">
        <title>Genome Sequencing of the Endangered Kingdonia uniflora (Circaeasteraceae, Ranunculales) Reveals Potential Mechanisms of Evolutionary Specialization.</title>
        <authorList>
            <person name="Sun Y."/>
            <person name="Deng T."/>
            <person name="Zhang A."/>
            <person name="Moore M.J."/>
            <person name="Landis J.B."/>
            <person name="Lin N."/>
            <person name="Zhang H."/>
            <person name="Zhang X."/>
            <person name="Huang J."/>
            <person name="Zhang X."/>
            <person name="Sun H."/>
            <person name="Wang H."/>
        </authorList>
    </citation>
    <scope>NUCLEOTIDE SEQUENCE [LARGE SCALE GENOMIC DNA]</scope>
    <source>
        <strain evidence="2">TB1705</strain>
        <tissue evidence="2">Leaf</tissue>
    </source>
</reference>
<organism evidence="2 3">
    <name type="scientific">Kingdonia uniflora</name>
    <dbReference type="NCBI Taxonomy" id="39325"/>
    <lineage>
        <taxon>Eukaryota</taxon>
        <taxon>Viridiplantae</taxon>
        <taxon>Streptophyta</taxon>
        <taxon>Embryophyta</taxon>
        <taxon>Tracheophyta</taxon>
        <taxon>Spermatophyta</taxon>
        <taxon>Magnoliopsida</taxon>
        <taxon>Ranunculales</taxon>
        <taxon>Circaeasteraceae</taxon>
        <taxon>Kingdonia</taxon>
    </lineage>
</organism>
<keyword evidence="3" id="KW-1185">Reference proteome</keyword>
<evidence type="ECO:0000256" key="1">
    <source>
        <dbReference type="SAM" id="Coils"/>
    </source>
</evidence>
<name>A0A7J7M3T4_9MAGN</name>
<protein>
    <submittedName>
        <fullName evidence="2">Uncharacterized protein</fullName>
    </submittedName>
</protein>
<gene>
    <name evidence="2" type="ORF">GIB67_003675</name>
</gene>
<dbReference type="Proteomes" id="UP000541444">
    <property type="component" value="Unassembled WGS sequence"/>
</dbReference>